<dbReference type="NCBIfam" id="TIGR00886">
    <property type="entry name" value="2A0108"/>
    <property type="match status" value="1"/>
</dbReference>
<feature type="transmembrane region" description="Helical" evidence="8">
    <location>
        <begin position="401"/>
        <end position="420"/>
    </location>
</feature>
<accession>W9Z1N4</accession>
<dbReference type="eggNOG" id="ENOG502QPIC">
    <property type="taxonomic scope" value="Eukaryota"/>
</dbReference>
<evidence type="ECO:0000256" key="5">
    <source>
        <dbReference type="ARBA" id="ARBA00022989"/>
    </source>
</evidence>
<dbReference type="GO" id="GO:0015113">
    <property type="term" value="F:nitrite transmembrane transporter activity"/>
    <property type="evidence" value="ECO:0007669"/>
    <property type="project" value="InterPro"/>
</dbReference>
<keyword evidence="7 8" id="KW-0472">Membrane</keyword>
<feature type="transmembrane region" description="Helical" evidence="8">
    <location>
        <begin position="36"/>
        <end position="54"/>
    </location>
</feature>
<feature type="transmembrane region" description="Helical" evidence="8">
    <location>
        <begin position="160"/>
        <end position="183"/>
    </location>
</feature>
<feature type="transmembrane region" description="Helical" evidence="8">
    <location>
        <begin position="491"/>
        <end position="511"/>
    </location>
</feature>
<feature type="transmembrane region" description="Helical" evidence="8">
    <location>
        <begin position="368"/>
        <end position="389"/>
    </location>
</feature>
<evidence type="ECO:0000256" key="1">
    <source>
        <dbReference type="ARBA" id="ARBA00004141"/>
    </source>
</evidence>
<evidence type="ECO:0000313" key="12">
    <source>
        <dbReference type="Proteomes" id="UP000019484"/>
    </source>
</evidence>
<proteinExistence type="inferred from homology"/>
<evidence type="ECO:0000259" key="10">
    <source>
        <dbReference type="PROSITE" id="PS50850"/>
    </source>
</evidence>
<dbReference type="GO" id="GO:0042128">
    <property type="term" value="P:nitrate assimilation"/>
    <property type="evidence" value="ECO:0007669"/>
    <property type="project" value="UniProtKB-UniRule"/>
</dbReference>
<keyword evidence="12" id="KW-1185">Reference proteome</keyword>
<feature type="domain" description="Major facilitator superfamily (MFS) profile" evidence="10">
    <location>
        <begin position="36"/>
        <end position="513"/>
    </location>
</feature>
<organism evidence="11 12">
    <name type="scientific">Capronia coronata CBS 617.96</name>
    <dbReference type="NCBI Taxonomy" id="1182541"/>
    <lineage>
        <taxon>Eukaryota</taxon>
        <taxon>Fungi</taxon>
        <taxon>Dikarya</taxon>
        <taxon>Ascomycota</taxon>
        <taxon>Pezizomycotina</taxon>
        <taxon>Eurotiomycetes</taxon>
        <taxon>Chaetothyriomycetidae</taxon>
        <taxon>Chaetothyriales</taxon>
        <taxon>Herpotrichiellaceae</taxon>
        <taxon>Capronia</taxon>
    </lineage>
</organism>
<evidence type="ECO:0000256" key="7">
    <source>
        <dbReference type="ARBA" id="ARBA00023136"/>
    </source>
</evidence>
<feature type="transmembrane region" description="Helical" evidence="8">
    <location>
        <begin position="74"/>
        <end position="91"/>
    </location>
</feature>
<dbReference type="InterPro" id="IPR004737">
    <property type="entry name" value="NO3_transporter_NarK/NarU-like"/>
</dbReference>
<evidence type="ECO:0000256" key="6">
    <source>
        <dbReference type="ARBA" id="ARBA00023063"/>
    </source>
</evidence>
<dbReference type="InterPro" id="IPR020846">
    <property type="entry name" value="MFS_dom"/>
</dbReference>
<dbReference type="HOGENOM" id="CLU_024204_1_1_1"/>
<comment type="similarity">
    <text evidence="2 8">Belongs to the major facilitator superfamily. Nitrate/nitrite porter (TC 2.A.1.8) family.</text>
</comment>
<feature type="transmembrane region" description="Helical" evidence="8">
    <location>
        <begin position="426"/>
        <end position="448"/>
    </location>
</feature>
<dbReference type="InterPro" id="IPR044772">
    <property type="entry name" value="NO3_transporter"/>
</dbReference>
<keyword evidence="8" id="KW-1003">Cell membrane</keyword>
<dbReference type="InterPro" id="IPR011701">
    <property type="entry name" value="MFS"/>
</dbReference>
<dbReference type="PROSITE" id="PS50850">
    <property type="entry name" value="MFS"/>
    <property type="match status" value="1"/>
</dbReference>
<feature type="transmembrane region" description="Helical" evidence="8">
    <location>
        <begin position="128"/>
        <end position="148"/>
    </location>
</feature>
<feature type="transmembrane region" description="Helical" evidence="8">
    <location>
        <begin position="103"/>
        <end position="122"/>
    </location>
</feature>
<dbReference type="SUPFAM" id="SSF103473">
    <property type="entry name" value="MFS general substrate transporter"/>
    <property type="match status" value="1"/>
</dbReference>
<evidence type="ECO:0000256" key="9">
    <source>
        <dbReference type="SAM" id="MobiDB-lite"/>
    </source>
</evidence>
<evidence type="ECO:0000313" key="11">
    <source>
        <dbReference type="EMBL" id="EXJ95481.1"/>
    </source>
</evidence>
<dbReference type="RefSeq" id="XP_007719710.1">
    <property type="nucleotide sequence ID" value="XM_007721520.1"/>
</dbReference>
<feature type="region of interest" description="Disordered" evidence="9">
    <location>
        <begin position="254"/>
        <end position="276"/>
    </location>
</feature>
<protein>
    <recommendedName>
        <fullName evidence="8">Nitrate/nitrite transporter</fullName>
    </recommendedName>
</protein>
<feature type="transmembrane region" description="Helical" evidence="8">
    <location>
        <begin position="460"/>
        <end position="479"/>
    </location>
</feature>
<evidence type="ECO:0000256" key="8">
    <source>
        <dbReference type="RuleBase" id="RU366033"/>
    </source>
</evidence>
<keyword evidence="6 8" id="KW-0534">Nitrate assimilation</keyword>
<dbReference type="Pfam" id="PF07690">
    <property type="entry name" value="MFS_1"/>
    <property type="match status" value="1"/>
</dbReference>
<feature type="transmembrane region" description="Helical" evidence="8">
    <location>
        <begin position="195"/>
        <end position="218"/>
    </location>
</feature>
<comment type="subcellular location">
    <subcellularLocation>
        <location evidence="8">Cell membrane</location>
        <topology evidence="8">Multi-pass membrane protein</topology>
    </subcellularLocation>
    <subcellularLocation>
        <location evidence="1">Membrane</location>
        <topology evidence="1">Multi-pass membrane protein</topology>
    </subcellularLocation>
</comment>
<evidence type="ECO:0000256" key="3">
    <source>
        <dbReference type="ARBA" id="ARBA00022448"/>
    </source>
</evidence>
<keyword evidence="5 8" id="KW-1133">Transmembrane helix</keyword>
<dbReference type="EMBL" id="AMWN01000001">
    <property type="protein sequence ID" value="EXJ95481.1"/>
    <property type="molecule type" value="Genomic_DNA"/>
</dbReference>
<reference evidence="11 12" key="1">
    <citation type="submission" date="2013-03" db="EMBL/GenBank/DDBJ databases">
        <title>The Genome Sequence of Capronia coronata CBS 617.96.</title>
        <authorList>
            <consortium name="The Broad Institute Genomics Platform"/>
            <person name="Cuomo C."/>
            <person name="de Hoog S."/>
            <person name="Gorbushina A."/>
            <person name="Walker B."/>
            <person name="Young S.K."/>
            <person name="Zeng Q."/>
            <person name="Gargeya S."/>
            <person name="Fitzgerald M."/>
            <person name="Haas B."/>
            <person name="Abouelleil A."/>
            <person name="Allen A.W."/>
            <person name="Alvarado L."/>
            <person name="Arachchi H.M."/>
            <person name="Berlin A.M."/>
            <person name="Chapman S.B."/>
            <person name="Gainer-Dewar J."/>
            <person name="Goldberg J."/>
            <person name="Griggs A."/>
            <person name="Gujja S."/>
            <person name="Hansen M."/>
            <person name="Howarth C."/>
            <person name="Imamovic A."/>
            <person name="Ireland A."/>
            <person name="Larimer J."/>
            <person name="McCowan C."/>
            <person name="Murphy C."/>
            <person name="Pearson M."/>
            <person name="Poon T.W."/>
            <person name="Priest M."/>
            <person name="Roberts A."/>
            <person name="Saif S."/>
            <person name="Shea T."/>
            <person name="Sisk P."/>
            <person name="Sykes S."/>
            <person name="Wortman J."/>
            <person name="Nusbaum C."/>
            <person name="Birren B."/>
        </authorList>
    </citation>
    <scope>NUCLEOTIDE SEQUENCE [LARGE SCALE GENOMIC DNA]</scope>
    <source>
        <strain evidence="11 12">CBS 617.96</strain>
    </source>
</reference>
<keyword evidence="3 8" id="KW-0813">Transport</keyword>
<dbReference type="AlphaFoldDB" id="W9Z1N4"/>
<dbReference type="GeneID" id="19155509"/>
<sequence length="519" mass="56431">MAVDFTLAYKAPEVNPITYKAHSIPFLNPINMYGRVFFFSWFGFFVAFWSWYAFPPLLHDTIQKDLHLTKIDVANSNIIALCATLLVRLIAGPCCDRFGPRWTFAGCLLIGAIPTFLAGTAYTKSQLFAVRFFVGILGGSFVPCQVWSTGFYDKNIVGTANAFTAGFGNAGGGVTYFIMPSIYDSLLNRGLSPHVAWRVAFVAPGIVIVFVAMCLLFFCHDTPVGKWSERHLAAQQHLAAHGIQATIVDAPKAGITDKPSTQDSSPSPPSEMGEKMRYDATGDRKMSGYADHEAQLSEQQMLDTARGEIVVKPTAKEVFSVMFAPQTLVLSFCYFCSFGAELSVNSILGTYYQKNFKSLGQTTSGQWAAMFGLLNAVCRPLGGIVADILYRNFHNVWVKKIWIHTLAVITGVFLIVIGVLDSHDTSTMFGLIAGMAFFLEGGNGANFALVPHVIPSANGVVSGMTGATGNLGGIIFAIVFRYNGVDYGKSFWIIGVITIGINLALCWVPPISKKQIGGR</sequence>
<dbReference type="Gene3D" id="1.20.1250.20">
    <property type="entry name" value="MFS general substrate transporter like domains"/>
    <property type="match status" value="2"/>
</dbReference>
<evidence type="ECO:0000256" key="4">
    <source>
        <dbReference type="ARBA" id="ARBA00022692"/>
    </source>
</evidence>
<evidence type="ECO:0000256" key="2">
    <source>
        <dbReference type="ARBA" id="ARBA00008432"/>
    </source>
</evidence>
<gene>
    <name evidence="11" type="ORF">A1O1_00603</name>
</gene>
<dbReference type="GO" id="GO:0005886">
    <property type="term" value="C:plasma membrane"/>
    <property type="evidence" value="ECO:0007669"/>
    <property type="project" value="UniProtKB-SubCell"/>
</dbReference>
<dbReference type="PANTHER" id="PTHR23515">
    <property type="entry name" value="HIGH-AFFINITY NITRATE TRANSPORTER 2.3"/>
    <property type="match status" value="1"/>
</dbReference>
<dbReference type="InterPro" id="IPR036259">
    <property type="entry name" value="MFS_trans_sf"/>
</dbReference>
<keyword evidence="4 8" id="KW-0812">Transmembrane</keyword>
<dbReference type="Proteomes" id="UP000019484">
    <property type="component" value="Unassembled WGS sequence"/>
</dbReference>
<feature type="transmembrane region" description="Helical" evidence="8">
    <location>
        <begin position="328"/>
        <end position="348"/>
    </location>
</feature>
<dbReference type="GO" id="GO:0015112">
    <property type="term" value="F:nitrate transmembrane transporter activity"/>
    <property type="evidence" value="ECO:0007669"/>
    <property type="project" value="UniProtKB-UniRule"/>
</dbReference>
<dbReference type="OrthoDB" id="434240at2759"/>
<comment type="caution">
    <text evidence="11">The sequence shown here is derived from an EMBL/GenBank/DDBJ whole genome shotgun (WGS) entry which is preliminary data.</text>
</comment>
<dbReference type="CDD" id="cd17341">
    <property type="entry name" value="MFS_NRT2_like"/>
    <property type="match status" value="1"/>
</dbReference>
<dbReference type="STRING" id="1182541.W9Z1N4"/>
<name>W9Z1N4_9EURO</name>